<dbReference type="RefSeq" id="WP_010052909.1">
    <property type="nucleotide sequence ID" value="NZ_CAJGUS010000045.1"/>
</dbReference>
<dbReference type="FunFam" id="1.10.10.10:FF:000034">
    <property type="entry name" value="GTP-sensing transcriptional pleiotropic repressor CodY"/>
    <property type="match status" value="1"/>
</dbReference>
<feature type="DNA-binding region" description="H-T-H motif" evidence="7">
    <location>
        <begin position="213"/>
        <end position="232"/>
    </location>
</feature>
<gene>
    <name evidence="7 10" type="primary">codY</name>
    <name evidence="10" type="ORF">RAK27_17890</name>
</gene>
<evidence type="ECO:0000256" key="1">
    <source>
        <dbReference type="ARBA" id="ARBA00022490"/>
    </source>
</evidence>
<dbReference type="PANTHER" id="PTHR40062:SF1">
    <property type="entry name" value="GLOBAL TRANSCRIPTIONAL REGULATOR CODY"/>
    <property type="match status" value="1"/>
</dbReference>
<keyword evidence="1 7" id="KW-0963">Cytoplasm</keyword>
<dbReference type="GO" id="GO:0005737">
    <property type="term" value="C:cytoplasm"/>
    <property type="evidence" value="ECO:0007669"/>
    <property type="project" value="UniProtKB-SubCell"/>
</dbReference>
<keyword evidence="5 7" id="KW-0804">Transcription</keyword>
<comment type="function">
    <text evidence="7">DNA-binding global transcriptional regulator which is involved in the adaptive response to starvation and acts by directly or indirectly controlling the expression of numerous genes in response to nutrient availability. During rapid exponential growth, CodY is highly active and represses genes whose products allow adaptation to nutrient depletion.</text>
</comment>
<evidence type="ECO:0000313" key="10">
    <source>
        <dbReference type="EMBL" id="MDZ5760516.1"/>
    </source>
</evidence>
<dbReference type="HAMAP" id="MF_00621">
    <property type="entry name" value="HTH_type_CodY"/>
    <property type="match status" value="1"/>
</dbReference>
<dbReference type="Pfam" id="PF08222">
    <property type="entry name" value="HTH_CodY"/>
    <property type="match status" value="1"/>
</dbReference>
<protein>
    <recommendedName>
        <fullName evidence="6 7">Global transcriptional regulator CodY</fullName>
    </recommendedName>
</protein>
<dbReference type="PANTHER" id="PTHR40062">
    <property type="entry name" value="GTP-SENSING TRANSCRIPTIONAL PLEIOTROPIC REPRESSOR CODY"/>
    <property type="match status" value="1"/>
</dbReference>
<keyword evidence="2 7" id="KW-0678">Repressor</keyword>
<evidence type="ECO:0000256" key="3">
    <source>
        <dbReference type="ARBA" id="ARBA00023015"/>
    </source>
</evidence>
<evidence type="ECO:0000313" key="11">
    <source>
        <dbReference type="Proteomes" id="UP001290462"/>
    </source>
</evidence>
<evidence type="ECO:0000259" key="9">
    <source>
        <dbReference type="Pfam" id="PF08222"/>
    </source>
</evidence>
<dbReference type="AlphaFoldDB" id="A0AAW9K762"/>
<keyword evidence="4 7" id="KW-0238">DNA-binding</keyword>
<dbReference type="GO" id="GO:0003700">
    <property type="term" value="F:DNA-binding transcription factor activity"/>
    <property type="evidence" value="ECO:0007669"/>
    <property type="project" value="InterPro"/>
</dbReference>
<dbReference type="InterPro" id="IPR013198">
    <property type="entry name" value="GTP_trans_reg_CodY_C"/>
</dbReference>
<evidence type="ECO:0000256" key="6">
    <source>
        <dbReference type="ARBA" id="ARBA00034538"/>
    </source>
</evidence>
<name>A0AAW9K762_CARML</name>
<feature type="region of interest" description="GAF domain" evidence="7">
    <location>
        <begin position="1"/>
        <end position="165"/>
    </location>
</feature>
<dbReference type="Pfam" id="PF06018">
    <property type="entry name" value="CodY"/>
    <property type="match status" value="1"/>
</dbReference>
<dbReference type="GO" id="GO:0003677">
    <property type="term" value="F:DNA binding"/>
    <property type="evidence" value="ECO:0007669"/>
    <property type="project" value="UniProtKB-UniRule"/>
</dbReference>
<dbReference type="GO" id="GO:0005525">
    <property type="term" value="F:GTP binding"/>
    <property type="evidence" value="ECO:0007669"/>
    <property type="project" value="InterPro"/>
</dbReference>
<dbReference type="PIRSF" id="PIRSF011572">
    <property type="entry name" value="GTP_sensing_CodY"/>
    <property type="match status" value="1"/>
</dbReference>
<comment type="subcellular location">
    <subcellularLocation>
        <location evidence="7">Cytoplasm</location>
    </subcellularLocation>
</comment>
<evidence type="ECO:0000256" key="2">
    <source>
        <dbReference type="ARBA" id="ARBA00022491"/>
    </source>
</evidence>
<dbReference type="SUPFAM" id="SSF46785">
    <property type="entry name" value="Winged helix' DNA-binding domain"/>
    <property type="match status" value="1"/>
</dbReference>
<evidence type="ECO:0000256" key="4">
    <source>
        <dbReference type="ARBA" id="ARBA00023125"/>
    </source>
</evidence>
<comment type="similarity">
    <text evidence="7">Belongs to the CodY family.</text>
</comment>
<organism evidence="10 11">
    <name type="scientific">Carnobacterium maltaromaticum</name>
    <name type="common">Carnobacterium piscicola</name>
    <dbReference type="NCBI Taxonomy" id="2751"/>
    <lineage>
        <taxon>Bacteria</taxon>
        <taxon>Bacillati</taxon>
        <taxon>Bacillota</taxon>
        <taxon>Bacilli</taxon>
        <taxon>Lactobacillales</taxon>
        <taxon>Carnobacteriaceae</taxon>
        <taxon>Carnobacterium</taxon>
    </lineage>
</organism>
<feature type="domain" description="Global transcriptional regulator CodY C-terminal" evidence="9">
    <location>
        <begin position="208"/>
        <end position="264"/>
    </location>
</feature>
<evidence type="ECO:0000256" key="7">
    <source>
        <dbReference type="HAMAP-Rule" id="MF_00621"/>
    </source>
</evidence>
<evidence type="ECO:0000256" key="5">
    <source>
        <dbReference type="ARBA" id="ARBA00023163"/>
    </source>
</evidence>
<keyword evidence="3 7" id="KW-0805">Transcription regulation</keyword>
<feature type="domain" description="Global transcriptional regulator CodY N-terminal" evidence="8">
    <location>
        <begin position="3"/>
        <end position="188"/>
    </location>
</feature>
<dbReference type="InterPro" id="IPR010312">
    <property type="entry name" value="Transc_reg_CodY_N"/>
</dbReference>
<reference evidence="10" key="1">
    <citation type="submission" date="2023-08" db="EMBL/GenBank/DDBJ databases">
        <title>Genomic characterization of piscicolin 126 produced by Carnobacterium maltaromaticum CM22 strain isolated from salmon (Salmo salar).</title>
        <authorList>
            <person name="Gonzalez-Gragera E."/>
            <person name="Garcia-Lopez J.D."/>
            <person name="Teso-Perez C."/>
            <person name="Gimenez-Hernandez I."/>
            <person name="Peralta-Sanchez J.M."/>
            <person name="Valdivia E."/>
            <person name="Montalban-Lopez M."/>
            <person name="Martin-Platero A.M."/>
            <person name="Banos A."/>
            <person name="Martinez-Bueno M."/>
        </authorList>
    </citation>
    <scope>NUCLEOTIDE SEQUENCE</scope>
    <source>
        <strain evidence="10">CM22</strain>
    </source>
</reference>
<dbReference type="NCBIfam" id="TIGR02787">
    <property type="entry name" value="codY_Gpos"/>
    <property type="match status" value="1"/>
</dbReference>
<dbReference type="InterPro" id="IPR036388">
    <property type="entry name" value="WH-like_DNA-bd_sf"/>
</dbReference>
<dbReference type="GeneID" id="83606130"/>
<dbReference type="InterPro" id="IPR014154">
    <property type="entry name" value="CodY"/>
</dbReference>
<dbReference type="Gene3D" id="1.10.10.10">
    <property type="entry name" value="Winged helix-like DNA-binding domain superfamily/Winged helix DNA-binding domain"/>
    <property type="match status" value="1"/>
</dbReference>
<dbReference type="EMBL" id="JAVBVO010000005">
    <property type="protein sequence ID" value="MDZ5760516.1"/>
    <property type="molecule type" value="Genomic_DNA"/>
</dbReference>
<evidence type="ECO:0000259" key="8">
    <source>
        <dbReference type="Pfam" id="PF06018"/>
    </source>
</evidence>
<proteinExistence type="inferred from homology"/>
<dbReference type="InterPro" id="IPR036390">
    <property type="entry name" value="WH_DNA-bd_sf"/>
</dbReference>
<dbReference type="Proteomes" id="UP001290462">
    <property type="component" value="Unassembled WGS sequence"/>
</dbReference>
<dbReference type="NCBIfam" id="NF003170">
    <property type="entry name" value="PRK04158.1"/>
    <property type="match status" value="1"/>
</dbReference>
<accession>A0AAW9K762</accession>
<sequence length="269" mass="29850">MNELLLKMRQINSMLQQEGGIDSAKVAKSGSLPFNSMVEILGNSLDANTYLISEKGRLLGFNEKHEINNERVKQMLQDKKFPQDYTTSMLSITETKANIGIESDYTAFPIENRDLVADGLTTLVPIYAAGERLGTIILARISREFTDSDLILAEYSATIVGMEILNQKSNQIEEETRSLAIVQMAIKTLSYSELKAVKAIFEELDGTEGRLVASTIADKIGITRSVIVNALRKLESGGIIDSRSLGMKGTYIRVNNSKFIQELAKEQIY</sequence>
<comment type="caution">
    <text evidence="10">The sequence shown here is derived from an EMBL/GenBank/DDBJ whole genome shotgun (WGS) entry which is preliminary data.</text>
</comment>
<dbReference type="InterPro" id="IPR029016">
    <property type="entry name" value="GAF-like_dom_sf"/>
</dbReference>
<dbReference type="Gene3D" id="3.30.450.40">
    <property type="match status" value="1"/>
</dbReference>
<dbReference type="GO" id="GO:0045892">
    <property type="term" value="P:negative regulation of DNA-templated transcription"/>
    <property type="evidence" value="ECO:0007669"/>
    <property type="project" value="UniProtKB-UniRule"/>
</dbReference>